<dbReference type="InterPro" id="IPR023366">
    <property type="entry name" value="ATP_synth_asu-like_sf"/>
</dbReference>
<protein>
    <recommendedName>
        <fullName evidence="5 9">Riboflavin synthase</fullName>
        <ecNumber evidence="4 9">2.5.1.9</ecNumber>
    </recommendedName>
</protein>
<dbReference type="CDD" id="cd00402">
    <property type="entry name" value="Riboflavin_synthase_like"/>
    <property type="match status" value="1"/>
</dbReference>
<dbReference type="Gene3D" id="2.40.30.20">
    <property type="match status" value="2"/>
</dbReference>
<evidence type="ECO:0000256" key="10">
    <source>
        <dbReference type="PROSITE-ProRule" id="PRU00524"/>
    </source>
</evidence>
<organism evidence="12 13">
    <name type="scientific">Clostridium botulinum</name>
    <dbReference type="NCBI Taxonomy" id="1491"/>
    <lineage>
        <taxon>Bacteria</taxon>
        <taxon>Bacillati</taxon>
        <taxon>Bacillota</taxon>
        <taxon>Clostridia</taxon>
        <taxon>Eubacteriales</taxon>
        <taxon>Clostridiaceae</taxon>
        <taxon>Clostridium</taxon>
    </lineage>
</organism>
<dbReference type="FunFam" id="2.40.30.20:FF:000014">
    <property type="entry name" value="Riboflavin synthase, alpha subunit"/>
    <property type="match status" value="1"/>
</dbReference>
<evidence type="ECO:0000313" key="12">
    <source>
        <dbReference type="EMBL" id="KOA82080.1"/>
    </source>
</evidence>
<comment type="caution">
    <text evidence="12">The sequence shown here is derived from an EMBL/GenBank/DDBJ whole genome shotgun (WGS) entry which is preliminary data.</text>
</comment>
<dbReference type="NCBIfam" id="NF009566">
    <property type="entry name" value="PRK13020.1"/>
    <property type="match status" value="1"/>
</dbReference>
<comment type="pathway">
    <text evidence="3">Cofactor biosynthesis; riboflavin biosynthesis; riboflavin from 2-hydroxy-3-oxobutyl phosphate and 5-amino-6-(D-ribitylamino)uracil: step 2/2.</text>
</comment>
<dbReference type="EC" id="2.5.1.9" evidence="4 9"/>
<gene>
    <name evidence="12" type="ORF">ADU74_13740</name>
</gene>
<name>A0A9Q1UW36_CLOBO</name>
<dbReference type="Pfam" id="PF00677">
    <property type="entry name" value="Lum_binding"/>
    <property type="match status" value="2"/>
</dbReference>
<keyword evidence="6" id="KW-0686">Riboflavin biosynthesis</keyword>
<feature type="repeat" description="Lumazine-binding" evidence="10">
    <location>
        <begin position="1"/>
        <end position="96"/>
    </location>
</feature>
<dbReference type="InterPro" id="IPR026017">
    <property type="entry name" value="Lumazine-bd_dom"/>
</dbReference>
<evidence type="ECO:0000256" key="5">
    <source>
        <dbReference type="ARBA" id="ARBA00013950"/>
    </source>
</evidence>
<dbReference type="PROSITE" id="PS51177">
    <property type="entry name" value="LUMAZINE_BIND"/>
    <property type="match status" value="2"/>
</dbReference>
<dbReference type="PANTHER" id="PTHR21098">
    <property type="entry name" value="RIBOFLAVIN SYNTHASE ALPHA CHAIN"/>
    <property type="match status" value="1"/>
</dbReference>
<evidence type="ECO:0000259" key="11">
    <source>
        <dbReference type="PROSITE" id="PS51177"/>
    </source>
</evidence>
<evidence type="ECO:0000256" key="6">
    <source>
        <dbReference type="ARBA" id="ARBA00022619"/>
    </source>
</evidence>
<comment type="catalytic activity">
    <reaction evidence="1">
        <text>2 6,7-dimethyl-8-(1-D-ribityl)lumazine + H(+) = 5-amino-6-(D-ribitylamino)uracil + riboflavin</text>
        <dbReference type="Rhea" id="RHEA:20772"/>
        <dbReference type="ChEBI" id="CHEBI:15378"/>
        <dbReference type="ChEBI" id="CHEBI:15934"/>
        <dbReference type="ChEBI" id="CHEBI:57986"/>
        <dbReference type="ChEBI" id="CHEBI:58201"/>
        <dbReference type="EC" id="2.5.1.9"/>
    </reaction>
</comment>
<dbReference type="EMBL" id="LGVR01000111">
    <property type="protein sequence ID" value="KOA82080.1"/>
    <property type="molecule type" value="Genomic_DNA"/>
</dbReference>
<sequence length="216" mass="23693">MFTGIVEEIGTINTITSTKDAARITIDAKKILKDVSLGDSISTNGVCLTVTEYSRNNFTVDVMGETIRRSNLDSLKRGDKVNLERALALGGRFGGHIVSGHIDGVGTIKNFQHEANAIWITIEASEEILKNIVFKGSIAIDGVSLTVADIDNEIFKVCIIPHTQSETTLTSKKSGDKVNLECDVIAKYVEKLLQVKNNETKKKSIDINFLKENGFY</sequence>
<dbReference type="InterPro" id="IPR017938">
    <property type="entry name" value="Riboflavin_synthase-like_b-brl"/>
</dbReference>
<proteinExistence type="predicted"/>
<dbReference type="GO" id="GO:0004746">
    <property type="term" value="F:riboflavin synthase activity"/>
    <property type="evidence" value="ECO:0007669"/>
    <property type="project" value="UniProtKB-UniRule"/>
</dbReference>
<dbReference type="AlphaFoldDB" id="A0A9Q1UW36"/>
<dbReference type="RefSeq" id="WP_013726607.1">
    <property type="nucleotide sequence ID" value="NZ_LGVO01000003.1"/>
</dbReference>
<dbReference type="NCBIfam" id="NF006767">
    <property type="entry name" value="PRK09289.1"/>
    <property type="match status" value="1"/>
</dbReference>
<evidence type="ECO:0000256" key="7">
    <source>
        <dbReference type="ARBA" id="ARBA00022679"/>
    </source>
</evidence>
<comment type="function">
    <text evidence="2">Catalyzes the dismutation of two molecules of 6,7-dimethyl-8-ribityllumazine, resulting in the formation of riboflavin and 5-amino-6-(D-ribitylamino)uracil.</text>
</comment>
<dbReference type="GO" id="GO:0009231">
    <property type="term" value="P:riboflavin biosynthetic process"/>
    <property type="evidence" value="ECO:0007669"/>
    <property type="project" value="UniProtKB-KW"/>
</dbReference>
<feature type="repeat" description="Lumazine-binding" evidence="10">
    <location>
        <begin position="97"/>
        <end position="193"/>
    </location>
</feature>
<dbReference type="PIRSF" id="PIRSF000498">
    <property type="entry name" value="Riboflavin_syn_A"/>
    <property type="match status" value="1"/>
</dbReference>
<evidence type="ECO:0000313" key="13">
    <source>
        <dbReference type="Proteomes" id="UP000037540"/>
    </source>
</evidence>
<evidence type="ECO:0000256" key="9">
    <source>
        <dbReference type="NCBIfam" id="TIGR00187"/>
    </source>
</evidence>
<feature type="domain" description="Lumazine-binding" evidence="11">
    <location>
        <begin position="97"/>
        <end position="193"/>
    </location>
</feature>
<keyword evidence="7" id="KW-0808">Transferase</keyword>
<accession>A0A9Q1UW36</accession>
<evidence type="ECO:0000256" key="4">
    <source>
        <dbReference type="ARBA" id="ARBA00012827"/>
    </source>
</evidence>
<evidence type="ECO:0000256" key="1">
    <source>
        <dbReference type="ARBA" id="ARBA00000968"/>
    </source>
</evidence>
<dbReference type="OrthoDB" id="9788537at2"/>
<dbReference type="NCBIfam" id="TIGR00187">
    <property type="entry name" value="ribE"/>
    <property type="match status" value="1"/>
</dbReference>
<keyword evidence="8" id="KW-0677">Repeat</keyword>
<dbReference type="PANTHER" id="PTHR21098:SF12">
    <property type="entry name" value="RIBOFLAVIN SYNTHASE"/>
    <property type="match status" value="1"/>
</dbReference>
<evidence type="ECO:0000256" key="2">
    <source>
        <dbReference type="ARBA" id="ARBA00002803"/>
    </source>
</evidence>
<dbReference type="SUPFAM" id="SSF63380">
    <property type="entry name" value="Riboflavin synthase domain-like"/>
    <property type="match status" value="2"/>
</dbReference>
<dbReference type="FunFam" id="2.40.30.20:FF:000004">
    <property type="entry name" value="Riboflavin synthase, alpha subunit"/>
    <property type="match status" value="1"/>
</dbReference>
<evidence type="ECO:0000256" key="8">
    <source>
        <dbReference type="ARBA" id="ARBA00022737"/>
    </source>
</evidence>
<evidence type="ECO:0000256" key="3">
    <source>
        <dbReference type="ARBA" id="ARBA00004887"/>
    </source>
</evidence>
<dbReference type="InterPro" id="IPR001783">
    <property type="entry name" value="Lumazine-bd"/>
</dbReference>
<feature type="domain" description="Lumazine-binding" evidence="11">
    <location>
        <begin position="1"/>
        <end position="96"/>
    </location>
</feature>
<reference evidence="12 13" key="1">
    <citation type="submission" date="2015-07" db="EMBL/GenBank/DDBJ databases">
        <title>Draft genome sequences of 17 French Clostridium botulinum group III.</title>
        <authorList>
            <person name="Woudstra C."/>
            <person name="Le Marechal C."/>
            <person name="Souillard R."/>
            <person name="Bayon-Auboyer M.-H."/>
            <person name="Dessouter D."/>
            <person name="Fach P."/>
        </authorList>
    </citation>
    <scope>NUCLEOTIDE SEQUENCE [LARGE SCALE GENOMIC DNA]</scope>
    <source>
        <strain evidence="12 13">12LNRI-CD</strain>
    </source>
</reference>
<dbReference type="Proteomes" id="UP000037540">
    <property type="component" value="Unassembled WGS sequence"/>
</dbReference>